<sequence>MSDNKERRKAGFSWQRGLLIVFYLVILGLPFLNDGSHPIYIFQNEDSIFWGKDFRNLTSSYFLTCFTLFAILPALALLFKSILKKRGYPFIASLQSFLLFISSFILMMYTLFSITIQRDIYRLDWGFYSCQIILLIYIFNDLRFLRARIKSKTVD</sequence>
<evidence type="ECO:0000313" key="3">
    <source>
        <dbReference type="Proteomes" id="UP000323039"/>
    </source>
</evidence>
<feature type="transmembrane region" description="Helical" evidence="1">
    <location>
        <begin position="125"/>
        <end position="142"/>
    </location>
</feature>
<gene>
    <name evidence="2" type="ORF">FXF62_09635</name>
</gene>
<keyword evidence="1" id="KW-1133">Transmembrane helix</keyword>
<comment type="caution">
    <text evidence="2">The sequence shown here is derived from an EMBL/GenBank/DDBJ whole genome shotgun (WGS) entry which is preliminary data.</text>
</comment>
<reference evidence="2 3" key="1">
    <citation type="submission" date="2019-08" db="EMBL/GenBank/DDBJ databases">
        <title>Genome sequence and analysis of Streptococcus cristatus strain S22 isolated from throat swab of children scarlet fever in Hangzhou, China.</title>
        <authorList>
            <person name="Huang Y."/>
            <person name="Xie L."/>
        </authorList>
    </citation>
    <scope>NUCLEOTIDE SEQUENCE [LARGE SCALE GENOMIC DNA]</scope>
    <source>
        <strain evidence="2 3">S22</strain>
    </source>
</reference>
<feature type="transmembrane region" description="Helical" evidence="1">
    <location>
        <begin position="91"/>
        <end position="113"/>
    </location>
</feature>
<protein>
    <recommendedName>
        <fullName evidence="4">DUF4293 family protein</fullName>
    </recommendedName>
</protein>
<feature type="transmembrane region" description="Helical" evidence="1">
    <location>
        <begin position="60"/>
        <end position="79"/>
    </location>
</feature>
<evidence type="ECO:0000313" key="2">
    <source>
        <dbReference type="EMBL" id="KAA0963308.1"/>
    </source>
</evidence>
<dbReference type="AlphaFoldDB" id="A0A5B0D9S8"/>
<proteinExistence type="predicted"/>
<dbReference type="EMBL" id="VSJJ01000012">
    <property type="protein sequence ID" value="KAA0963308.1"/>
    <property type="molecule type" value="Genomic_DNA"/>
</dbReference>
<name>A0A5B0D9S8_STRCR</name>
<evidence type="ECO:0008006" key="4">
    <source>
        <dbReference type="Google" id="ProtNLM"/>
    </source>
</evidence>
<keyword evidence="1" id="KW-0472">Membrane</keyword>
<feature type="transmembrane region" description="Helical" evidence="1">
    <location>
        <begin position="12"/>
        <end position="32"/>
    </location>
</feature>
<keyword evidence="1" id="KW-0812">Transmembrane</keyword>
<dbReference type="Proteomes" id="UP000323039">
    <property type="component" value="Unassembled WGS sequence"/>
</dbReference>
<accession>A0A5B0D9S8</accession>
<dbReference type="RefSeq" id="WP_149518565.1">
    <property type="nucleotide sequence ID" value="NZ_VSJJ01000012.1"/>
</dbReference>
<organism evidence="2 3">
    <name type="scientific">Streptococcus cristatus</name>
    <dbReference type="NCBI Taxonomy" id="45634"/>
    <lineage>
        <taxon>Bacteria</taxon>
        <taxon>Bacillati</taxon>
        <taxon>Bacillota</taxon>
        <taxon>Bacilli</taxon>
        <taxon>Lactobacillales</taxon>
        <taxon>Streptococcaceae</taxon>
        <taxon>Streptococcus</taxon>
    </lineage>
</organism>
<evidence type="ECO:0000256" key="1">
    <source>
        <dbReference type="SAM" id="Phobius"/>
    </source>
</evidence>